<evidence type="ECO:0000313" key="3">
    <source>
        <dbReference type="Proteomes" id="UP000189632"/>
    </source>
</evidence>
<protein>
    <submittedName>
        <fullName evidence="2">Uncharacterized protein</fullName>
    </submittedName>
</protein>
<sequence>MPVINPIRSATVNAAATPEEVAFRLFSIIAGASENTIDSKDVLPLFAKCMIAVGKPENFLAEPQKYDVTLENTNARKASAEGAGSPDDSASDRAKAE</sequence>
<evidence type="ECO:0000313" key="2">
    <source>
        <dbReference type="EMBL" id="AQT47866.1"/>
    </source>
</evidence>
<keyword evidence="3" id="KW-1185">Reference proteome</keyword>
<dbReference type="KEGG" id="bapi:BBC0122_017670"/>
<reference evidence="2 3" key="1">
    <citation type="submission" date="2016-11" db="EMBL/GenBank/DDBJ databases">
        <title>Comparative genomics of Bartonella apis.</title>
        <authorList>
            <person name="Engel P."/>
        </authorList>
    </citation>
    <scope>NUCLEOTIDE SEQUENCE [LARGE SCALE GENOMIC DNA]</scope>
    <source>
        <strain evidence="2 3">BBC0122</strain>
    </source>
</reference>
<dbReference type="OrthoDB" id="7925701at2"/>
<feature type="region of interest" description="Disordered" evidence="1">
    <location>
        <begin position="72"/>
        <end position="97"/>
    </location>
</feature>
<dbReference type="AlphaFoldDB" id="A0A1U9MJ29"/>
<organism evidence="2 3">
    <name type="scientific">Bartonella choladocola</name>
    <dbReference type="NCBI Taxonomy" id="2750995"/>
    <lineage>
        <taxon>Bacteria</taxon>
        <taxon>Pseudomonadati</taxon>
        <taxon>Pseudomonadota</taxon>
        <taxon>Alphaproteobacteria</taxon>
        <taxon>Hyphomicrobiales</taxon>
        <taxon>Bartonellaceae</taxon>
        <taxon>Bartonella</taxon>
    </lineage>
</organism>
<accession>A0A1U9MJ29</accession>
<gene>
    <name evidence="2" type="ORF">BBC0122_017670</name>
</gene>
<name>A0A1U9MJ29_9HYPH</name>
<dbReference type="Proteomes" id="UP000189632">
    <property type="component" value="Chromosome"/>
</dbReference>
<evidence type="ECO:0000256" key="1">
    <source>
        <dbReference type="SAM" id="MobiDB-lite"/>
    </source>
</evidence>
<proteinExistence type="predicted"/>
<dbReference type="RefSeq" id="WP_077993227.1">
    <property type="nucleotide sequence ID" value="NZ_CAXUOT020000003.1"/>
</dbReference>
<dbReference type="EMBL" id="CP015625">
    <property type="protein sequence ID" value="AQT47866.1"/>
    <property type="molecule type" value="Genomic_DNA"/>
</dbReference>